<dbReference type="AlphaFoldDB" id="A0A5U3R5P2"/>
<name>A0A5U3R5P2_SALER</name>
<reference evidence="1" key="1">
    <citation type="submission" date="2018-07" db="EMBL/GenBank/DDBJ databases">
        <authorList>
            <consortium name="GenomeTrakr network: Whole genome sequencing for foodborne pathogen traceback"/>
        </authorList>
    </citation>
    <scope>NUCLEOTIDE SEQUENCE</scope>
    <source>
        <strain evidence="1">TX-883888.SUB.3</strain>
    </source>
</reference>
<accession>A0A5U3R5P2</accession>
<comment type="caution">
    <text evidence="1">The sequence shown here is derived from an EMBL/GenBank/DDBJ whole genome shotgun (WGS) entry which is preliminary data.</text>
</comment>
<evidence type="ECO:0000313" key="1">
    <source>
        <dbReference type="EMBL" id="EBP6408316.1"/>
    </source>
</evidence>
<organism evidence="1">
    <name type="scientific">Salmonella enterica</name>
    <name type="common">Salmonella choleraesuis</name>
    <dbReference type="NCBI Taxonomy" id="28901"/>
    <lineage>
        <taxon>Bacteria</taxon>
        <taxon>Pseudomonadati</taxon>
        <taxon>Pseudomonadota</taxon>
        <taxon>Gammaproteobacteria</taxon>
        <taxon>Enterobacterales</taxon>
        <taxon>Enterobacteriaceae</taxon>
        <taxon>Salmonella</taxon>
    </lineage>
</organism>
<proteinExistence type="predicted"/>
<sequence>MNKTIETSYANNLSVLIHIESELVRATSWLRVLGSLPEDHSQDTIAYWAGYRFTFLNIAFEEYHPLHLREVCASIRTLAVSINESDWHEGCRQAEFELETFNCA</sequence>
<dbReference type="EMBL" id="AAGMPN010000008">
    <property type="protein sequence ID" value="EBP6408316.1"/>
    <property type="molecule type" value="Genomic_DNA"/>
</dbReference>
<protein>
    <submittedName>
        <fullName evidence="1">Uncharacterized protein</fullName>
    </submittedName>
</protein>
<gene>
    <name evidence="1" type="ORF">ABC99_03955</name>
</gene>